<protein>
    <recommendedName>
        <fullName evidence="9">Small ribosomal subunit protein uS12c</fullName>
    </recommendedName>
    <alternativeName>
        <fullName evidence="10">Apicoplast 30S ribosomal protein S12</fullName>
    </alternativeName>
</protein>
<dbReference type="Pfam" id="PF00164">
    <property type="entry name" value="Ribosom_S12_S23"/>
    <property type="match status" value="1"/>
</dbReference>
<evidence type="ECO:0000256" key="8">
    <source>
        <dbReference type="ARBA" id="ARBA00024830"/>
    </source>
</evidence>
<dbReference type="VEuPathDB" id="ToxoDB:BESB_086430"/>
<evidence type="ECO:0000256" key="4">
    <source>
        <dbReference type="ARBA" id="ARBA00022640"/>
    </source>
</evidence>
<evidence type="ECO:0000256" key="6">
    <source>
        <dbReference type="ARBA" id="ARBA00022980"/>
    </source>
</evidence>
<accession>A0A2A9M2S2</accession>
<comment type="subcellular location">
    <subcellularLocation>
        <location evidence="1">Plastid</location>
        <location evidence="1">Apicoplast</location>
    </subcellularLocation>
</comment>
<evidence type="ECO:0000256" key="7">
    <source>
        <dbReference type="ARBA" id="ARBA00023274"/>
    </source>
</evidence>
<dbReference type="PROSITE" id="PS00055">
    <property type="entry name" value="RIBOSOMAL_S12"/>
    <property type="match status" value="1"/>
</dbReference>
<keyword evidence="5" id="KW-0933">Apicoplast</keyword>
<dbReference type="GeneID" id="40313569"/>
<evidence type="ECO:0000256" key="1">
    <source>
        <dbReference type="ARBA" id="ARBA00004467"/>
    </source>
</evidence>
<dbReference type="PRINTS" id="PR01034">
    <property type="entry name" value="RIBOSOMALS12"/>
</dbReference>
<dbReference type="NCBIfam" id="TIGR00981">
    <property type="entry name" value="rpsL_bact"/>
    <property type="match status" value="1"/>
</dbReference>
<dbReference type="PIRSF" id="PIRSF002133">
    <property type="entry name" value="Ribosomal_S12/S23"/>
    <property type="match status" value="1"/>
</dbReference>
<dbReference type="GO" id="GO:0020011">
    <property type="term" value="C:apicoplast"/>
    <property type="evidence" value="ECO:0007669"/>
    <property type="project" value="UniProtKB-SubCell"/>
</dbReference>
<name>A0A2A9M2S2_BESBE</name>
<dbReference type="GO" id="GO:0003735">
    <property type="term" value="F:structural constituent of ribosome"/>
    <property type="evidence" value="ECO:0007669"/>
    <property type="project" value="InterPro"/>
</dbReference>
<proteinExistence type="inferred from homology"/>
<dbReference type="InterPro" id="IPR012340">
    <property type="entry name" value="NA-bd_OB-fold"/>
</dbReference>
<gene>
    <name evidence="12" type="ORF">BESB_086430</name>
</gene>
<dbReference type="Gene3D" id="2.40.50.140">
    <property type="entry name" value="Nucleic acid-binding proteins"/>
    <property type="match status" value="1"/>
</dbReference>
<evidence type="ECO:0000256" key="2">
    <source>
        <dbReference type="ARBA" id="ARBA00005657"/>
    </source>
</evidence>
<evidence type="ECO:0000256" key="11">
    <source>
        <dbReference type="RuleBase" id="RU003622"/>
    </source>
</evidence>
<dbReference type="EMBL" id="NWUJ01000186">
    <property type="protein sequence ID" value="PFH30591.1"/>
    <property type="molecule type" value="Genomic_DNA"/>
</dbReference>
<dbReference type="GO" id="GO:0015935">
    <property type="term" value="C:small ribosomal subunit"/>
    <property type="evidence" value="ECO:0007669"/>
    <property type="project" value="InterPro"/>
</dbReference>
<dbReference type="RefSeq" id="XP_029214604.1">
    <property type="nucleotide sequence ID" value="NW_021703914.1"/>
</dbReference>
<dbReference type="PANTHER" id="PTHR11652">
    <property type="entry name" value="30S RIBOSOMAL PROTEIN S12 FAMILY MEMBER"/>
    <property type="match status" value="1"/>
</dbReference>
<dbReference type="GO" id="GO:0006412">
    <property type="term" value="P:translation"/>
    <property type="evidence" value="ECO:0007669"/>
    <property type="project" value="InterPro"/>
</dbReference>
<dbReference type="FunFam" id="2.40.50.140:FF:000099">
    <property type="entry name" value="Ribosomal protein S12, mitochondrial"/>
    <property type="match status" value="1"/>
</dbReference>
<keyword evidence="13" id="KW-1185">Reference proteome</keyword>
<evidence type="ECO:0000256" key="9">
    <source>
        <dbReference type="ARBA" id="ARBA00040813"/>
    </source>
</evidence>
<comment type="caution">
    <text evidence="12">The sequence shown here is derived from an EMBL/GenBank/DDBJ whole genome shotgun (WGS) entry which is preliminary data.</text>
</comment>
<keyword evidence="6 11" id="KW-0689">Ribosomal protein</keyword>
<comment type="similarity">
    <text evidence="2 11">Belongs to the universal ribosomal protein uS12 family.</text>
</comment>
<dbReference type="CDD" id="cd03368">
    <property type="entry name" value="Ribosomal_S12"/>
    <property type="match status" value="1"/>
</dbReference>
<comment type="subunit">
    <text evidence="3">Part of the 30S ribosomal subunit.</text>
</comment>
<dbReference type="SUPFAM" id="SSF50249">
    <property type="entry name" value="Nucleic acid-binding proteins"/>
    <property type="match status" value="1"/>
</dbReference>
<evidence type="ECO:0000256" key="10">
    <source>
        <dbReference type="ARBA" id="ARBA00081202"/>
    </source>
</evidence>
<evidence type="ECO:0000313" key="13">
    <source>
        <dbReference type="Proteomes" id="UP000224006"/>
    </source>
</evidence>
<dbReference type="OrthoDB" id="361013at2759"/>
<comment type="function">
    <text evidence="8">With S4 and S5 plays an important role in translational accuracy. Located at the interface of the 30S and 50S subunits.</text>
</comment>
<evidence type="ECO:0000256" key="5">
    <source>
        <dbReference type="ARBA" id="ARBA00022887"/>
    </source>
</evidence>
<dbReference type="InterPro" id="IPR005679">
    <property type="entry name" value="Ribosomal_uS12_bac"/>
</dbReference>
<sequence>MITINQLLKKSRVKKKKQYSNFSTKPQIKGLCIKVFTRTPKKPNSALRKIAKIRLKNKKEILAYIPGEGHALQDHNFVLIRKGRVQDLPGIKYKVIRGVLDTIGVVNRKSSRSKYGTKKKI</sequence>
<keyword evidence="7 11" id="KW-0687">Ribonucleoprotein</keyword>
<keyword evidence="4" id="KW-0934">Plastid</keyword>
<evidence type="ECO:0000313" key="12">
    <source>
        <dbReference type="EMBL" id="PFH30591.1"/>
    </source>
</evidence>
<dbReference type="InterPro" id="IPR006032">
    <property type="entry name" value="Ribosomal_uS12"/>
</dbReference>
<dbReference type="Proteomes" id="UP000224006">
    <property type="component" value="Apicoplast Pltd"/>
</dbReference>
<reference evidence="12 13" key="1">
    <citation type="submission" date="2017-09" db="EMBL/GenBank/DDBJ databases">
        <title>Genome sequencing of Besnoitia besnoiti strain Bb-Ger1.</title>
        <authorList>
            <person name="Schares G."/>
            <person name="Venepally P."/>
            <person name="Lorenzi H.A."/>
        </authorList>
    </citation>
    <scope>NUCLEOTIDE SEQUENCE [LARGE SCALE GENOMIC DNA]</scope>
    <source>
        <strain evidence="12 13">Bb-Ger1</strain>
    </source>
</reference>
<dbReference type="AlphaFoldDB" id="A0A2A9M2S2"/>
<organism evidence="12 13">
    <name type="scientific">Besnoitia besnoiti</name>
    <name type="common">Apicomplexan protozoan</name>
    <dbReference type="NCBI Taxonomy" id="94643"/>
    <lineage>
        <taxon>Eukaryota</taxon>
        <taxon>Sar</taxon>
        <taxon>Alveolata</taxon>
        <taxon>Apicomplexa</taxon>
        <taxon>Conoidasida</taxon>
        <taxon>Coccidia</taxon>
        <taxon>Eucoccidiorida</taxon>
        <taxon>Eimeriorina</taxon>
        <taxon>Sarcocystidae</taxon>
        <taxon>Besnoitia</taxon>
    </lineage>
</organism>
<evidence type="ECO:0000256" key="3">
    <source>
        <dbReference type="ARBA" id="ARBA00011458"/>
    </source>
</evidence>
<dbReference type="STRING" id="94643.A0A2A9M2S2"/>